<feature type="region of interest" description="Disordered" evidence="1">
    <location>
        <begin position="342"/>
        <end position="397"/>
    </location>
</feature>
<dbReference type="AlphaFoldDB" id="A0AB34GVI8"/>
<sequence length="751" mass="78871">MALPGTSVSKGEVLSLTSNPLSPRSVLDGHGNPTANPGELHTLETEMPSCTQVCPTCLLLLSSPAGGCPAPTPLPCAGRRFFPKSCRPPSSTSPSHADRDSASPPLGTRRCSPPDPSMNTPAAPPVDSQNLEEPEGQPRAGKYTRTRRRSEQQGRGTRGKCAPRIPQREAQAGATRGGDQPEVGPHVAGGPVPELRHSAGALPALPVSPSGPAPPAGRQAPKSRDREPLGLCPPPPPHAPPSPKAPCSEGPLLPPTPPASLTLSPKAPSPGNPAPWKAPPPSPGVQVWAWPEGPQRPDPALTFAQADIAVHVAAVSQAEAHRPLGWLETAITEHPAGHATQRFALPPLPQGPSPTEALLRPTRDLDAGSGRGPRAATPRLRTRTRRRSRQNSCAGRYQPGKRGRLELDFPLCGLFWLDVREEEHTGEDLASLLPALQSPAILLRAARCSPGPTWTPGRRRGGCAGTPAQAQSGGRPLHLSDRRQADRVSTGSRRAGSVVVAYEPSRSAACGIFPDQASNPVWLERSPHEDWKLGPSTSSTLSLPAGDMPVCSVRLCSTTILLRHEHIPRTATPSEEAPCEAKQTQRQHSYRNPTRQEEGEAAYLTLMSGQQSPKPDAAPLLKQPNVPGEKHTARQADGRLEMPAWVPVLRDDGSPREPLPAPPPSGACLAHVDALSVSVFHHEHPLPGSSPPSASPSLSSRALLLSLSPHSPSALLSACNCPSAAPTTRILGGAGVWGRAASSSVGRLGPD</sequence>
<feature type="region of interest" description="Disordered" evidence="1">
    <location>
        <begin position="86"/>
        <end position="299"/>
    </location>
</feature>
<organism evidence="2 3">
    <name type="scientific">Eschrichtius robustus</name>
    <name type="common">California gray whale</name>
    <name type="synonym">Eschrichtius gibbosus</name>
    <dbReference type="NCBI Taxonomy" id="9764"/>
    <lineage>
        <taxon>Eukaryota</taxon>
        <taxon>Metazoa</taxon>
        <taxon>Chordata</taxon>
        <taxon>Craniata</taxon>
        <taxon>Vertebrata</taxon>
        <taxon>Euteleostomi</taxon>
        <taxon>Mammalia</taxon>
        <taxon>Eutheria</taxon>
        <taxon>Laurasiatheria</taxon>
        <taxon>Artiodactyla</taxon>
        <taxon>Whippomorpha</taxon>
        <taxon>Cetacea</taxon>
        <taxon>Mysticeti</taxon>
        <taxon>Eschrichtiidae</taxon>
        <taxon>Eschrichtius</taxon>
    </lineage>
</organism>
<keyword evidence="3" id="KW-1185">Reference proteome</keyword>
<name>A0AB34GVI8_ESCRO</name>
<feature type="compositionally biased region" description="Pro residues" evidence="1">
    <location>
        <begin position="231"/>
        <end position="244"/>
    </location>
</feature>
<reference evidence="2 3" key="1">
    <citation type="submission" date="2022-11" db="EMBL/GenBank/DDBJ databases">
        <title>Whole genome sequence of Eschrichtius robustus ER-17-0199.</title>
        <authorList>
            <person name="Bruniche-Olsen A."/>
            <person name="Black A.N."/>
            <person name="Fields C.J."/>
            <person name="Walden K."/>
            <person name="Dewoody J.A."/>
        </authorList>
    </citation>
    <scope>NUCLEOTIDE SEQUENCE [LARGE SCALE GENOMIC DNA]</scope>
    <source>
        <strain evidence="2">ER-17-0199</strain>
        <tissue evidence="2">Blubber</tissue>
    </source>
</reference>
<feature type="region of interest" description="Disordered" evidence="1">
    <location>
        <begin position="1"/>
        <end position="38"/>
    </location>
</feature>
<comment type="caution">
    <text evidence="2">The sequence shown here is derived from an EMBL/GenBank/DDBJ whole genome shotgun (WGS) entry which is preliminary data.</text>
</comment>
<gene>
    <name evidence="2" type="ORF">J1605_009214</name>
</gene>
<feature type="region of interest" description="Disordered" evidence="1">
    <location>
        <begin position="609"/>
        <end position="634"/>
    </location>
</feature>
<evidence type="ECO:0000313" key="2">
    <source>
        <dbReference type="EMBL" id="KAJ8783509.1"/>
    </source>
</evidence>
<proteinExistence type="predicted"/>
<protein>
    <submittedName>
        <fullName evidence="2">Uncharacterized protein</fullName>
    </submittedName>
</protein>
<feature type="region of interest" description="Disordered" evidence="1">
    <location>
        <begin position="571"/>
        <end position="597"/>
    </location>
</feature>
<feature type="compositionally biased region" description="Pro residues" evidence="1">
    <location>
        <begin position="267"/>
        <end position="283"/>
    </location>
</feature>
<accession>A0AB34GVI8</accession>
<dbReference type="Proteomes" id="UP001159641">
    <property type="component" value="Unassembled WGS sequence"/>
</dbReference>
<feature type="compositionally biased region" description="Polar residues" evidence="1">
    <location>
        <begin position="582"/>
        <end position="593"/>
    </location>
</feature>
<evidence type="ECO:0000256" key="1">
    <source>
        <dbReference type="SAM" id="MobiDB-lite"/>
    </source>
</evidence>
<evidence type="ECO:0000313" key="3">
    <source>
        <dbReference type="Proteomes" id="UP001159641"/>
    </source>
</evidence>
<feature type="compositionally biased region" description="Basic residues" evidence="1">
    <location>
        <begin position="380"/>
        <end position="389"/>
    </location>
</feature>
<dbReference type="EMBL" id="JAIQCJ010002084">
    <property type="protein sequence ID" value="KAJ8783509.1"/>
    <property type="molecule type" value="Genomic_DNA"/>
</dbReference>
<feature type="region of interest" description="Disordered" evidence="1">
    <location>
        <begin position="453"/>
        <end position="494"/>
    </location>
</feature>